<reference evidence="20 21" key="1">
    <citation type="submission" date="2018-11" db="EMBL/GenBank/DDBJ databases">
        <title>Draft genome sequence of Gordonia sp. RS15-1S isolated from rice stems.</title>
        <authorList>
            <person name="Muangham S."/>
        </authorList>
    </citation>
    <scope>NUCLEOTIDE SEQUENCE [LARGE SCALE GENOMIC DNA]</scope>
    <source>
        <strain evidence="20 21">RS15-1S</strain>
    </source>
</reference>
<dbReference type="PANTHER" id="PTHR34148">
    <property type="entry name" value="ADENOSYLCOBINAMIDE-GDP RIBAZOLETRANSFERASE"/>
    <property type="match status" value="1"/>
</dbReference>
<keyword evidence="9 19" id="KW-0808">Transferase</keyword>
<evidence type="ECO:0000256" key="5">
    <source>
        <dbReference type="ARBA" id="ARBA00013200"/>
    </source>
</evidence>
<accession>A0A3N4HC78</accession>
<feature type="transmembrane region" description="Helical" evidence="19">
    <location>
        <begin position="240"/>
        <end position="261"/>
    </location>
</feature>
<feature type="transmembrane region" description="Helical" evidence="19">
    <location>
        <begin position="209"/>
        <end position="228"/>
    </location>
</feature>
<evidence type="ECO:0000256" key="12">
    <source>
        <dbReference type="ARBA" id="ARBA00022989"/>
    </source>
</evidence>
<comment type="catalytic activity">
    <reaction evidence="17 19">
        <text>alpha-ribazole + adenosylcob(III)inamide-GDP = adenosylcob(III)alamin + GMP + H(+)</text>
        <dbReference type="Rhea" id="RHEA:16049"/>
        <dbReference type="ChEBI" id="CHEBI:10329"/>
        <dbReference type="ChEBI" id="CHEBI:15378"/>
        <dbReference type="ChEBI" id="CHEBI:18408"/>
        <dbReference type="ChEBI" id="CHEBI:58115"/>
        <dbReference type="ChEBI" id="CHEBI:60487"/>
        <dbReference type="EC" id="2.7.8.26"/>
    </reaction>
</comment>
<sequence length="262" mass="26697">MSPVRAIAVSLSWLTVLPVPRRFTASAPDRRLGGAVIAAVPVIGILHAAVVTLIAWGLSHTAAPAMLIGVLIVGVLAGSTRGMHLDGLADTADGLGCYGPPQRVTEVMRSGSVGPFGVATLVLVLALQVVGSATLVAQSRWWELGLAIGVARVAAVVACRRALQPAHRDGFGALVAGTQRIAAVVWSVVAVAVGVVIGCLANMVTAFSITAGLPTAATIVVMLAFTWLFSRHCARRMGGIVGDVLGAVIELATALVLVGLIL</sequence>
<dbReference type="Proteomes" id="UP000267536">
    <property type="component" value="Unassembled WGS sequence"/>
</dbReference>
<evidence type="ECO:0000256" key="4">
    <source>
        <dbReference type="ARBA" id="ARBA00010561"/>
    </source>
</evidence>
<protein>
    <recommendedName>
        <fullName evidence="6 19">Adenosylcobinamide-GDP ribazoletransferase</fullName>
        <ecNumber evidence="5 19">2.7.8.26</ecNumber>
    </recommendedName>
    <alternativeName>
        <fullName evidence="16 19">Cobalamin synthase</fullName>
    </alternativeName>
    <alternativeName>
        <fullName evidence="15 19">Cobalamin-5'-phosphate synthase</fullName>
    </alternativeName>
</protein>
<dbReference type="UniPathway" id="UPA00148">
    <property type="reaction ID" value="UER00238"/>
</dbReference>
<evidence type="ECO:0000256" key="17">
    <source>
        <dbReference type="ARBA" id="ARBA00048623"/>
    </source>
</evidence>
<evidence type="ECO:0000256" key="3">
    <source>
        <dbReference type="ARBA" id="ARBA00004663"/>
    </source>
</evidence>
<comment type="cofactor">
    <cofactor evidence="1 19">
        <name>Mg(2+)</name>
        <dbReference type="ChEBI" id="CHEBI:18420"/>
    </cofactor>
</comment>
<keyword evidence="10 19" id="KW-0812">Transmembrane</keyword>
<organism evidence="20 21">
    <name type="scientific">Gordonia oryzae</name>
    <dbReference type="NCBI Taxonomy" id="2487349"/>
    <lineage>
        <taxon>Bacteria</taxon>
        <taxon>Bacillati</taxon>
        <taxon>Actinomycetota</taxon>
        <taxon>Actinomycetes</taxon>
        <taxon>Mycobacteriales</taxon>
        <taxon>Gordoniaceae</taxon>
        <taxon>Gordonia</taxon>
    </lineage>
</organism>
<dbReference type="GO" id="GO:0051073">
    <property type="term" value="F:adenosylcobinamide-GDP ribazoletransferase activity"/>
    <property type="evidence" value="ECO:0007669"/>
    <property type="project" value="UniProtKB-UniRule"/>
</dbReference>
<name>A0A3N4HC78_9ACTN</name>
<keyword evidence="11 19" id="KW-0460">Magnesium</keyword>
<evidence type="ECO:0000256" key="18">
    <source>
        <dbReference type="ARBA" id="ARBA00049504"/>
    </source>
</evidence>
<keyword evidence="8 19" id="KW-0169">Cobalamin biosynthesis</keyword>
<dbReference type="GO" id="GO:0009236">
    <property type="term" value="P:cobalamin biosynthetic process"/>
    <property type="evidence" value="ECO:0007669"/>
    <property type="project" value="UniProtKB-UniRule"/>
</dbReference>
<dbReference type="AlphaFoldDB" id="A0A3N4HC78"/>
<comment type="function">
    <text evidence="14 19">Joins adenosylcobinamide-GDP and alpha-ribazole to generate adenosylcobalamin (Ado-cobalamin). Also synthesizes adenosylcobalamin 5'-phosphate from adenosylcobinamide-GDP and alpha-ribazole 5'-phosphate.</text>
</comment>
<gene>
    <name evidence="19" type="primary">cobS</name>
    <name evidence="20" type="ORF">EF294_07870</name>
</gene>
<evidence type="ECO:0000256" key="16">
    <source>
        <dbReference type="ARBA" id="ARBA00032853"/>
    </source>
</evidence>
<dbReference type="GO" id="GO:0008818">
    <property type="term" value="F:cobalamin 5'-phosphate synthase activity"/>
    <property type="evidence" value="ECO:0007669"/>
    <property type="project" value="UniProtKB-UniRule"/>
</dbReference>
<keyword evidence="12 19" id="KW-1133">Transmembrane helix</keyword>
<evidence type="ECO:0000256" key="13">
    <source>
        <dbReference type="ARBA" id="ARBA00023136"/>
    </source>
</evidence>
<keyword evidence="7 19" id="KW-1003">Cell membrane</keyword>
<evidence type="ECO:0000256" key="1">
    <source>
        <dbReference type="ARBA" id="ARBA00001946"/>
    </source>
</evidence>
<evidence type="ECO:0000256" key="19">
    <source>
        <dbReference type="HAMAP-Rule" id="MF_00719"/>
    </source>
</evidence>
<evidence type="ECO:0000256" key="2">
    <source>
        <dbReference type="ARBA" id="ARBA00004651"/>
    </source>
</evidence>
<evidence type="ECO:0000256" key="14">
    <source>
        <dbReference type="ARBA" id="ARBA00025228"/>
    </source>
</evidence>
<feature type="transmembrane region" description="Helical" evidence="19">
    <location>
        <begin position="113"/>
        <end position="135"/>
    </location>
</feature>
<feature type="transmembrane region" description="Helical" evidence="19">
    <location>
        <begin position="181"/>
        <end position="203"/>
    </location>
</feature>
<evidence type="ECO:0000256" key="11">
    <source>
        <dbReference type="ARBA" id="ARBA00022842"/>
    </source>
</evidence>
<evidence type="ECO:0000256" key="6">
    <source>
        <dbReference type="ARBA" id="ARBA00015850"/>
    </source>
</evidence>
<evidence type="ECO:0000256" key="8">
    <source>
        <dbReference type="ARBA" id="ARBA00022573"/>
    </source>
</evidence>
<dbReference type="InterPro" id="IPR003805">
    <property type="entry name" value="CobS"/>
</dbReference>
<dbReference type="PANTHER" id="PTHR34148:SF1">
    <property type="entry name" value="ADENOSYLCOBINAMIDE-GDP RIBAZOLETRANSFERASE"/>
    <property type="match status" value="1"/>
</dbReference>
<keyword evidence="13 19" id="KW-0472">Membrane</keyword>
<dbReference type="EC" id="2.7.8.26" evidence="5 19"/>
<proteinExistence type="inferred from homology"/>
<feature type="transmembrane region" description="Helical" evidence="19">
    <location>
        <begin position="35"/>
        <end position="58"/>
    </location>
</feature>
<dbReference type="OrthoDB" id="9794223at2"/>
<dbReference type="HAMAP" id="MF_00719">
    <property type="entry name" value="CobS"/>
    <property type="match status" value="1"/>
</dbReference>
<comment type="catalytic activity">
    <reaction evidence="18 19">
        <text>alpha-ribazole 5'-phosphate + adenosylcob(III)inamide-GDP = adenosylcob(III)alamin 5'-phosphate + GMP + H(+)</text>
        <dbReference type="Rhea" id="RHEA:23560"/>
        <dbReference type="ChEBI" id="CHEBI:15378"/>
        <dbReference type="ChEBI" id="CHEBI:57918"/>
        <dbReference type="ChEBI" id="CHEBI:58115"/>
        <dbReference type="ChEBI" id="CHEBI:60487"/>
        <dbReference type="ChEBI" id="CHEBI:60493"/>
        <dbReference type="EC" id="2.7.8.26"/>
    </reaction>
</comment>
<comment type="pathway">
    <text evidence="3 19">Cofactor biosynthesis; adenosylcobalamin biosynthesis; adenosylcobalamin from cob(II)yrinate a,c-diamide: step 7/7.</text>
</comment>
<evidence type="ECO:0000313" key="21">
    <source>
        <dbReference type="Proteomes" id="UP000267536"/>
    </source>
</evidence>
<evidence type="ECO:0000256" key="7">
    <source>
        <dbReference type="ARBA" id="ARBA00022475"/>
    </source>
</evidence>
<dbReference type="EMBL" id="RKMH01000005">
    <property type="protein sequence ID" value="RPA63414.1"/>
    <property type="molecule type" value="Genomic_DNA"/>
</dbReference>
<comment type="subcellular location">
    <subcellularLocation>
        <location evidence="2 19">Cell membrane</location>
        <topology evidence="2 19">Multi-pass membrane protein</topology>
    </subcellularLocation>
</comment>
<keyword evidence="21" id="KW-1185">Reference proteome</keyword>
<dbReference type="Pfam" id="PF02654">
    <property type="entry name" value="CobS"/>
    <property type="match status" value="1"/>
</dbReference>
<evidence type="ECO:0000256" key="10">
    <source>
        <dbReference type="ARBA" id="ARBA00022692"/>
    </source>
</evidence>
<dbReference type="RefSeq" id="WP_123927783.1">
    <property type="nucleotide sequence ID" value="NZ_JBPSDP010000001.1"/>
</dbReference>
<evidence type="ECO:0000256" key="15">
    <source>
        <dbReference type="ARBA" id="ARBA00032605"/>
    </source>
</evidence>
<evidence type="ECO:0000313" key="20">
    <source>
        <dbReference type="EMBL" id="RPA63414.1"/>
    </source>
</evidence>
<dbReference type="GO" id="GO:0005886">
    <property type="term" value="C:plasma membrane"/>
    <property type="evidence" value="ECO:0007669"/>
    <property type="project" value="UniProtKB-SubCell"/>
</dbReference>
<comment type="similarity">
    <text evidence="4 19">Belongs to the CobS family.</text>
</comment>
<evidence type="ECO:0000256" key="9">
    <source>
        <dbReference type="ARBA" id="ARBA00022679"/>
    </source>
</evidence>
<comment type="caution">
    <text evidence="20">The sequence shown here is derived from an EMBL/GenBank/DDBJ whole genome shotgun (WGS) entry which is preliminary data.</text>
</comment>